<keyword evidence="2" id="KW-0964">Secreted</keyword>
<sequence length="2021" mass="227155">MKSKRLLQMISMLLTITMLLSVMQIDVFAIKRDPSQPSIQDSTATALPDPEEEPEYKIIGEQKEKRDATTKYFLTEHGNGIAAVYKEPVHYQTSDGTWEEIDNSLVESTDRMAGEVYETAANDVKVKFAKKRDHKRLVTLDDGNYHLSWGFEGAQKSQGNQNVQLIQPVEPMDAAAVEEPVTQEEIHAYNREIMGVSKNQSGALYKDVYPNIDAQYIVTGKTVKENIVLHDKSAAGQEISFHIRHNRMHIREEEDGSLSLVENAEPQEVIYTFQAPYMMDANGEICKDVHFAVTTGSNIHESTIQVVADQGWLNAPERAYPVVIDPIAETSRAEQSIFDTYVASSRADECNSAMGAFYVGKNAYDGFCHAFIKFVNLPELDQGALIYRAYLSVWQDDYSANNGQGVNISAVEVTGDWDETVTWNTHPFYDGDTVLDYEYIDQVTTPTTITYTEKVFDITTQARKWYNEPDGNKGIMLRSMEEVERYAVGRFVASNYPFNDPHSRPGISEEYFPSGVFYYKNTWGIEDYWSYHSQSAGRSGSGSINDFNGNLIYTHSDAATSGSRLPVSVSHVYNSADRDDDWKFGRGWRLNVTQRMEASGLPTIRDTEFPYVYIDEDGTRHYFYKDGDIYKDEDGLGLELEVITPGADNIQYIVTAKDKSVMRFDQWGALRQYQDPNDDNEIHYNYGPDEEHPGDNYLYNVTDGAGHMLSFAYSDGRLRKMTDEAGRDTLYGYDGAGNLTSITYPDGEVTQFQYDSDFKLIKAIGIDGYSLEYAYSNDMGVARVTQVTEYGCDGEKGQTIRMSYSNGLITTFTDGGPDGSIDTAEDNRTYTYHFDNLGRCTDVRDEEGNANSYEYFTASQDTDSDADMLKHNSLLGSGSTQKNILNYVDNPGFENIDDNWAAEKMTTDPNYPYTVERVYDCGYLGGNSMKVTKDSAESSCGFGQDITLPASGKYTLSAYVKTENVVDTGAEDAGAVLMVDRSVGGVPQCDRIFSEYVTGTTESDVSNGWQRLYVTFDAVAGITYRVYGVVCNTTGTAWFDCFQLEEGEAPNKFNLILNPSFELMDGSAFRNWETGEFVSDDGSTSDCWNGSNAVKVYGELGKRKYIRQYINASGKEGDIYSLSGWAKAECIPGREFRIAAAILYNSADSNGDTVRWEYLDFNPYVSDWQFASMALNTDDGDPTTTRGYSRIDLYLFYGDNLNTAYFDDIQLIKDNSPSYVYDDEGNLTNAQDAATANGFTYNDDRLSKLTEPTGSSFEYSYDFAKKQRLLSAKNSEGVKTLIDYDQYGNPVKSYVQSDRNTSTAVTDGRVYYIRNQQSGKYLDVYDRGTSPNTNVIQWEYTGAENQQWKAVYVGGGYYKFLPMHTTGLALDTRGAVSDEGTNIELYTDNSTKAQRYKLTMASDGTYRIEPECAPGKVLTNDSNGTEGGENIAIYSISDEDADQCWYFEPADDGDSRSAQPEDGKSYYLRARHSGQVLALENGSEETGTKAIQHYQLDWRCEWIRLEAVPDDPGYYYLIPGNTPDKVLQLSNEIAWTSNRIELAENTGEDKQKFQFEYDSNAQAYRISAKTQPENCIEVAWESYDKNATIVSGFYIGTSNQQWILDEISEQIRSSVEYNSDGSLVSKVTDARGNGTTYSYEGNPGLVTKVTDAKGNETSYTYDPNTDAVTSVSSGSTANSYTYEDDQIAKITHNGFDYLFTYDGFGNTTQTQAGSQTLMANTYGPFNGLLQLGTYGNGKTVGYSYDEFDQLIEKSYDGTPAFRYKYDARGALFEQEDLLNNITTRYEYDLINRLTGVRTSHGQELLVRYDDKNRVDFNLSKVLGIATKTQFLYGDTSQQQKPGLIYGVKVNDNQVLSYEYDGLSRLSTRTLNTSTPFVTRYEYVEGSAPNSTTALIKSVQNGDDILTYTYDELGNITEIWKNGNRTHRYEYDALGQLTLAFDYVSLWGEGYDYDSGGNLICKRYYDLITGNETQIVEQEIFRYEDANWKDKLTSYNGQTITYDEIGNPLTYRDGMAFTWQHG</sequence>
<dbReference type="Gene3D" id="2.60.120.260">
    <property type="entry name" value="Galactose-binding domain-like"/>
    <property type="match status" value="2"/>
</dbReference>
<protein>
    <submittedName>
        <fullName evidence="6">RICIN domain-containing protein</fullName>
    </submittedName>
</protein>
<dbReference type="NCBIfam" id="NF033679">
    <property type="entry name" value="DNRLRE_dom"/>
    <property type="match status" value="1"/>
</dbReference>
<dbReference type="Proteomes" id="UP001489509">
    <property type="component" value="Unassembled WGS sequence"/>
</dbReference>
<dbReference type="Pfam" id="PF24517">
    <property type="entry name" value="CBM96"/>
    <property type="match status" value="1"/>
</dbReference>
<dbReference type="Pfam" id="PF20148">
    <property type="entry name" value="DUF6531"/>
    <property type="match status" value="1"/>
</dbReference>
<dbReference type="Gene3D" id="2.180.10.10">
    <property type="entry name" value="RHS repeat-associated core"/>
    <property type="match status" value="2"/>
</dbReference>
<reference evidence="6 7" key="1">
    <citation type="submission" date="2024-03" db="EMBL/GenBank/DDBJ databases">
        <title>Human intestinal bacterial collection.</title>
        <authorList>
            <person name="Pauvert C."/>
            <person name="Hitch T.C.A."/>
            <person name="Clavel T."/>
        </authorList>
    </citation>
    <scope>NUCLEOTIDE SEQUENCE [LARGE SCALE GENOMIC DNA]</scope>
    <source>
        <strain evidence="6 7">CLA-JM-H44</strain>
    </source>
</reference>
<evidence type="ECO:0000256" key="1">
    <source>
        <dbReference type="ARBA" id="ARBA00004613"/>
    </source>
</evidence>
<evidence type="ECO:0000256" key="2">
    <source>
        <dbReference type="ARBA" id="ARBA00022525"/>
    </source>
</evidence>
<dbReference type="InterPro" id="IPR045351">
    <property type="entry name" value="DUF6531"/>
</dbReference>
<accession>A0ABV1E3X8</accession>
<dbReference type="Gene3D" id="2.80.10.50">
    <property type="match status" value="4"/>
</dbReference>
<dbReference type="PROSITE" id="PS50231">
    <property type="entry name" value="RICIN_B_LECTIN"/>
    <property type="match status" value="1"/>
</dbReference>
<keyword evidence="4" id="KW-0677">Repeat</keyword>
<dbReference type="SMART" id="SM00458">
    <property type="entry name" value="RICIN"/>
    <property type="match status" value="2"/>
</dbReference>
<keyword evidence="7" id="KW-1185">Reference proteome</keyword>
<name>A0ABV1E3X8_9FIRM</name>
<feature type="domain" description="Ricin B lectin" evidence="5">
    <location>
        <begin position="1308"/>
        <end position="1448"/>
    </location>
</feature>
<dbReference type="PANTHER" id="PTHR32305">
    <property type="match status" value="1"/>
</dbReference>
<dbReference type="InterPro" id="IPR056823">
    <property type="entry name" value="TEN-like_YD-shell"/>
</dbReference>
<feature type="non-terminal residue" evidence="6">
    <location>
        <position position="2021"/>
    </location>
</feature>
<dbReference type="InterPro" id="IPR000772">
    <property type="entry name" value="Ricin_B_lectin"/>
</dbReference>
<dbReference type="InterPro" id="IPR035992">
    <property type="entry name" value="Ricin_B-like_lectins"/>
</dbReference>
<dbReference type="PANTHER" id="PTHR32305:SF15">
    <property type="entry name" value="PROTEIN RHSA-RELATED"/>
    <property type="match status" value="1"/>
</dbReference>
<evidence type="ECO:0000256" key="3">
    <source>
        <dbReference type="ARBA" id="ARBA00022729"/>
    </source>
</evidence>
<dbReference type="SUPFAM" id="SSF50370">
    <property type="entry name" value="Ricin B-like lectins"/>
    <property type="match status" value="2"/>
</dbReference>
<dbReference type="InterPro" id="IPR055372">
    <property type="entry name" value="CBM96"/>
</dbReference>
<comment type="subcellular location">
    <subcellularLocation>
        <location evidence="1">Secreted</location>
    </subcellularLocation>
</comment>
<dbReference type="NCBIfam" id="TIGR01643">
    <property type="entry name" value="YD_repeat_2x"/>
    <property type="match status" value="2"/>
</dbReference>
<evidence type="ECO:0000313" key="6">
    <source>
        <dbReference type="EMBL" id="MEQ2441176.1"/>
    </source>
</evidence>
<dbReference type="EMBL" id="JBBMFD010000018">
    <property type="protein sequence ID" value="MEQ2441176.1"/>
    <property type="molecule type" value="Genomic_DNA"/>
</dbReference>
<organism evidence="6 7">
    <name type="scientific">Solibaculum intestinale</name>
    <dbReference type="NCBI Taxonomy" id="3133165"/>
    <lineage>
        <taxon>Bacteria</taxon>
        <taxon>Bacillati</taxon>
        <taxon>Bacillota</taxon>
        <taxon>Clostridia</taxon>
        <taxon>Eubacteriales</taxon>
        <taxon>Oscillospiraceae</taxon>
        <taxon>Solibaculum</taxon>
    </lineage>
</organism>
<gene>
    <name evidence="6" type="ORF">WMO26_10100</name>
</gene>
<dbReference type="InterPro" id="IPR006530">
    <property type="entry name" value="YD"/>
</dbReference>
<dbReference type="RefSeq" id="WP_349220109.1">
    <property type="nucleotide sequence ID" value="NZ_JBBMFD010000018.1"/>
</dbReference>
<evidence type="ECO:0000256" key="4">
    <source>
        <dbReference type="ARBA" id="ARBA00022737"/>
    </source>
</evidence>
<evidence type="ECO:0000313" key="7">
    <source>
        <dbReference type="Proteomes" id="UP001489509"/>
    </source>
</evidence>
<dbReference type="InterPro" id="IPR031325">
    <property type="entry name" value="RHS_repeat"/>
</dbReference>
<comment type="caution">
    <text evidence="6">The sequence shown here is derived from an EMBL/GenBank/DDBJ whole genome shotgun (WGS) entry which is preliminary data.</text>
</comment>
<proteinExistence type="predicted"/>
<dbReference type="CDD" id="cd00161">
    <property type="entry name" value="beta-trefoil_Ricin-like"/>
    <property type="match status" value="1"/>
</dbReference>
<dbReference type="Pfam" id="PF25023">
    <property type="entry name" value="TEN_YD-shell"/>
    <property type="match status" value="1"/>
</dbReference>
<feature type="domain" description="Ricin B lectin" evidence="5">
    <location>
        <begin position="1513"/>
        <end position="1650"/>
    </location>
</feature>
<dbReference type="Pfam" id="PF05593">
    <property type="entry name" value="RHS_repeat"/>
    <property type="match status" value="1"/>
</dbReference>
<evidence type="ECO:0000259" key="5">
    <source>
        <dbReference type="SMART" id="SM00458"/>
    </source>
</evidence>
<keyword evidence="3" id="KW-0732">Signal</keyword>
<dbReference type="InterPro" id="IPR050708">
    <property type="entry name" value="T6SS_VgrG/RHS"/>
</dbReference>
<dbReference type="Pfam" id="PF14200">
    <property type="entry name" value="RicinB_lectin_2"/>
    <property type="match status" value="2"/>
</dbReference>